<evidence type="ECO:0000313" key="1">
    <source>
        <dbReference type="EMBL" id="KAK3094913.1"/>
    </source>
</evidence>
<proteinExistence type="predicted"/>
<gene>
    <name evidence="1" type="ORF">FSP39_007839</name>
</gene>
<accession>A0AA88XZQ0</accession>
<reference evidence="1" key="1">
    <citation type="submission" date="2019-08" db="EMBL/GenBank/DDBJ databases">
        <title>The improved chromosome-level genome for the pearl oyster Pinctada fucata martensii using PacBio sequencing and Hi-C.</title>
        <authorList>
            <person name="Zheng Z."/>
        </authorList>
    </citation>
    <scope>NUCLEOTIDE SEQUENCE</scope>
    <source>
        <strain evidence="1">ZZ-2019</strain>
        <tissue evidence="1">Adductor muscle</tissue>
    </source>
</reference>
<dbReference type="EMBL" id="VSWD01000008">
    <property type="protein sequence ID" value="KAK3094913.1"/>
    <property type="molecule type" value="Genomic_DNA"/>
</dbReference>
<evidence type="ECO:0000313" key="2">
    <source>
        <dbReference type="Proteomes" id="UP001186944"/>
    </source>
</evidence>
<dbReference type="AlphaFoldDB" id="A0AA88XZQ0"/>
<name>A0AA88XZQ0_PINIB</name>
<comment type="caution">
    <text evidence="1">The sequence shown here is derived from an EMBL/GenBank/DDBJ whole genome shotgun (WGS) entry which is preliminary data.</text>
</comment>
<protein>
    <submittedName>
        <fullName evidence="1">Uncharacterized protein</fullName>
    </submittedName>
</protein>
<sequence length="139" mass="16438">MMLQDPLPPLPAAHILPTYQSLRESATTQQLTDLLNYLDNTLLNNSIWSVQQWSVFMLTVRTNNDTEDWHRRFIGQAGGDKLNIYRLVPALKLEAETIDITVQQVNEQQLTRYQRETYKKTQQKLENLWDRYEDKQNKT</sequence>
<keyword evidence="2" id="KW-1185">Reference proteome</keyword>
<dbReference type="Proteomes" id="UP001186944">
    <property type="component" value="Unassembled WGS sequence"/>
</dbReference>
<organism evidence="1 2">
    <name type="scientific">Pinctada imbricata</name>
    <name type="common">Atlantic pearl-oyster</name>
    <name type="synonym">Pinctada martensii</name>
    <dbReference type="NCBI Taxonomy" id="66713"/>
    <lineage>
        <taxon>Eukaryota</taxon>
        <taxon>Metazoa</taxon>
        <taxon>Spiralia</taxon>
        <taxon>Lophotrochozoa</taxon>
        <taxon>Mollusca</taxon>
        <taxon>Bivalvia</taxon>
        <taxon>Autobranchia</taxon>
        <taxon>Pteriomorphia</taxon>
        <taxon>Pterioida</taxon>
        <taxon>Pterioidea</taxon>
        <taxon>Pteriidae</taxon>
        <taxon>Pinctada</taxon>
    </lineage>
</organism>